<feature type="modified residue" description="4-aspartylphosphate" evidence="6">
    <location>
        <position position="52"/>
    </location>
</feature>
<keyword evidence="1 6" id="KW-0597">Phosphoprotein</keyword>
<dbReference type="Gene3D" id="3.40.50.2300">
    <property type="match status" value="1"/>
</dbReference>
<dbReference type="InterPro" id="IPR001789">
    <property type="entry name" value="Sig_transdc_resp-reg_receiver"/>
</dbReference>
<keyword evidence="3" id="KW-0805">Transcription regulation</keyword>
<dbReference type="Pfam" id="PF00072">
    <property type="entry name" value="Response_reg"/>
    <property type="match status" value="1"/>
</dbReference>
<evidence type="ECO:0000313" key="8">
    <source>
        <dbReference type="EMBL" id="RED83292.1"/>
    </source>
</evidence>
<reference evidence="8 9" key="1">
    <citation type="submission" date="2018-07" db="EMBL/GenBank/DDBJ databases">
        <title>Genomic Encyclopedia of Type Strains, Phase III (KMG-III): the genomes of soil and plant-associated and newly described type strains.</title>
        <authorList>
            <person name="Whitman W."/>
        </authorList>
    </citation>
    <scope>NUCLEOTIDE SEQUENCE [LARGE SCALE GENOMIC DNA]</scope>
    <source>
        <strain evidence="8 9">CECT 7287</strain>
    </source>
</reference>
<dbReference type="PROSITE" id="PS50110">
    <property type="entry name" value="RESPONSE_REGULATORY"/>
    <property type="match status" value="1"/>
</dbReference>
<evidence type="ECO:0000256" key="1">
    <source>
        <dbReference type="ARBA" id="ARBA00022553"/>
    </source>
</evidence>
<dbReference type="FunFam" id="3.40.50.2300:FF:000001">
    <property type="entry name" value="DNA-binding response regulator PhoB"/>
    <property type="match status" value="1"/>
</dbReference>
<proteinExistence type="predicted"/>
<keyword evidence="5" id="KW-0804">Transcription</keyword>
<dbReference type="GO" id="GO:0032993">
    <property type="term" value="C:protein-DNA complex"/>
    <property type="evidence" value="ECO:0007669"/>
    <property type="project" value="TreeGrafter"/>
</dbReference>
<name>A0A3D9KAI3_9BACL</name>
<gene>
    <name evidence="8" type="ORF">DFP98_108135</name>
</gene>
<protein>
    <submittedName>
        <fullName evidence="8">Response regulator receiver domain-containing protein</fullName>
    </submittedName>
</protein>
<evidence type="ECO:0000256" key="2">
    <source>
        <dbReference type="ARBA" id="ARBA00023012"/>
    </source>
</evidence>
<dbReference type="PANTHER" id="PTHR48111">
    <property type="entry name" value="REGULATOR OF RPOS"/>
    <property type="match status" value="1"/>
</dbReference>
<accession>A0A3D9KAI3</accession>
<dbReference type="Proteomes" id="UP000256977">
    <property type="component" value="Unassembled WGS sequence"/>
</dbReference>
<evidence type="ECO:0000256" key="4">
    <source>
        <dbReference type="ARBA" id="ARBA00023125"/>
    </source>
</evidence>
<dbReference type="InterPro" id="IPR011006">
    <property type="entry name" value="CheY-like_superfamily"/>
</dbReference>
<dbReference type="OrthoDB" id="1655504at2"/>
<keyword evidence="9" id="KW-1185">Reference proteome</keyword>
<evidence type="ECO:0000256" key="5">
    <source>
        <dbReference type="ARBA" id="ARBA00023163"/>
    </source>
</evidence>
<dbReference type="GO" id="GO:0005829">
    <property type="term" value="C:cytosol"/>
    <property type="evidence" value="ECO:0007669"/>
    <property type="project" value="TreeGrafter"/>
</dbReference>
<evidence type="ECO:0000259" key="7">
    <source>
        <dbReference type="PROSITE" id="PS50110"/>
    </source>
</evidence>
<organism evidence="8 9">
    <name type="scientific">Cohnella phaseoli</name>
    <dbReference type="NCBI Taxonomy" id="456490"/>
    <lineage>
        <taxon>Bacteria</taxon>
        <taxon>Bacillati</taxon>
        <taxon>Bacillota</taxon>
        <taxon>Bacilli</taxon>
        <taxon>Bacillales</taxon>
        <taxon>Paenibacillaceae</taxon>
        <taxon>Cohnella</taxon>
    </lineage>
</organism>
<evidence type="ECO:0000256" key="3">
    <source>
        <dbReference type="ARBA" id="ARBA00023015"/>
    </source>
</evidence>
<evidence type="ECO:0000313" key="9">
    <source>
        <dbReference type="Proteomes" id="UP000256977"/>
    </source>
</evidence>
<dbReference type="RefSeq" id="WP_116060896.1">
    <property type="nucleotide sequence ID" value="NZ_QRDZ01000008.1"/>
</dbReference>
<keyword evidence="4" id="KW-0238">DNA-binding</keyword>
<comment type="caution">
    <text evidence="8">The sequence shown here is derived from an EMBL/GenBank/DDBJ whole genome shotgun (WGS) entry which is preliminary data.</text>
</comment>
<dbReference type="GO" id="GO:0000156">
    <property type="term" value="F:phosphorelay response regulator activity"/>
    <property type="evidence" value="ECO:0007669"/>
    <property type="project" value="TreeGrafter"/>
</dbReference>
<dbReference type="SMART" id="SM00448">
    <property type="entry name" value="REC"/>
    <property type="match status" value="1"/>
</dbReference>
<dbReference type="CDD" id="cd17574">
    <property type="entry name" value="REC_OmpR"/>
    <property type="match status" value="1"/>
</dbReference>
<dbReference type="SUPFAM" id="SSF52172">
    <property type="entry name" value="CheY-like"/>
    <property type="match status" value="1"/>
</dbReference>
<dbReference type="PANTHER" id="PTHR48111:SF1">
    <property type="entry name" value="TWO-COMPONENT RESPONSE REGULATOR ORR33"/>
    <property type="match status" value="1"/>
</dbReference>
<dbReference type="GO" id="GO:0000976">
    <property type="term" value="F:transcription cis-regulatory region binding"/>
    <property type="evidence" value="ECO:0007669"/>
    <property type="project" value="TreeGrafter"/>
</dbReference>
<sequence>MEKILIVEDEKSISMVLKAYLRKAGYSVEQAYDGYSAVALFEQERPSLVLLDLMLPGIDGMSLLKWIRRQSDCPVVILSALNSDDHRAKGIDAGADEYMCKPFFGEEVVGRVQEVLYRRRQG</sequence>
<dbReference type="AlphaFoldDB" id="A0A3D9KAI3"/>
<feature type="domain" description="Response regulatory" evidence="7">
    <location>
        <begin position="3"/>
        <end position="116"/>
    </location>
</feature>
<dbReference type="InterPro" id="IPR039420">
    <property type="entry name" value="WalR-like"/>
</dbReference>
<evidence type="ECO:0000256" key="6">
    <source>
        <dbReference type="PROSITE-ProRule" id="PRU00169"/>
    </source>
</evidence>
<keyword evidence="2" id="KW-0902">Two-component regulatory system</keyword>
<dbReference type="GO" id="GO:0006355">
    <property type="term" value="P:regulation of DNA-templated transcription"/>
    <property type="evidence" value="ECO:0007669"/>
    <property type="project" value="TreeGrafter"/>
</dbReference>
<dbReference type="EMBL" id="QRDZ01000008">
    <property type="protein sequence ID" value="RED83292.1"/>
    <property type="molecule type" value="Genomic_DNA"/>
</dbReference>